<organism evidence="2 3">
    <name type="scientific">Thalassiosira oceanica</name>
    <name type="common">Marine diatom</name>
    <dbReference type="NCBI Taxonomy" id="159749"/>
    <lineage>
        <taxon>Eukaryota</taxon>
        <taxon>Sar</taxon>
        <taxon>Stramenopiles</taxon>
        <taxon>Ochrophyta</taxon>
        <taxon>Bacillariophyta</taxon>
        <taxon>Coscinodiscophyceae</taxon>
        <taxon>Thalassiosirophycidae</taxon>
        <taxon>Thalassiosirales</taxon>
        <taxon>Thalassiosiraceae</taxon>
        <taxon>Thalassiosira</taxon>
    </lineage>
</organism>
<comment type="caution">
    <text evidence="2">The sequence shown here is derived from an EMBL/GenBank/DDBJ whole genome shotgun (WGS) entry which is preliminary data.</text>
</comment>
<keyword evidence="3" id="KW-1185">Reference proteome</keyword>
<gene>
    <name evidence="2" type="ORF">THAOC_30622</name>
</gene>
<evidence type="ECO:0000313" key="3">
    <source>
        <dbReference type="Proteomes" id="UP000266841"/>
    </source>
</evidence>
<dbReference type="EMBL" id="AGNL01043782">
    <property type="protein sequence ID" value="EJK50413.1"/>
    <property type="molecule type" value="Genomic_DNA"/>
</dbReference>
<protein>
    <submittedName>
        <fullName evidence="2">Uncharacterized protein</fullName>
    </submittedName>
</protein>
<feature type="region of interest" description="Disordered" evidence="1">
    <location>
        <begin position="1"/>
        <end position="29"/>
    </location>
</feature>
<feature type="region of interest" description="Disordered" evidence="1">
    <location>
        <begin position="121"/>
        <end position="181"/>
    </location>
</feature>
<name>K0R9V8_THAOC</name>
<dbReference type="Proteomes" id="UP000266841">
    <property type="component" value="Unassembled WGS sequence"/>
</dbReference>
<feature type="compositionally biased region" description="Basic and acidic residues" evidence="1">
    <location>
        <begin position="146"/>
        <end position="157"/>
    </location>
</feature>
<dbReference type="AlphaFoldDB" id="K0R9V8"/>
<evidence type="ECO:0000313" key="2">
    <source>
        <dbReference type="EMBL" id="EJK50413.1"/>
    </source>
</evidence>
<sequence>MPMQAVASRSLEPRRGGVLGNSAGDKDESTLISHNHLPLLLTKVIPIDLKIVVFLHGENYGEPAPTLPRTSVRLGPAPPNECACEALASVSLRRQGQPASGEGPQGPEKGDLLRLRASAPLSAFGPPLSNPQKSSLTPLPTFEEQAAERQRQQESRRVPRRRKMRTGTGRRPHSRPLLPPSALRWSAASSVAAAVSYADRGTSAVAASSLLDSLGWSESQLGGVQ</sequence>
<proteinExistence type="predicted"/>
<reference evidence="2 3" key="1">
    <citation type="journal article" date="2012" name="Genome Biol.">
        <title>Genome and low-iron response of an oceanic diatom adapted to chronic iron limitation.</title>
        <authorList>
            <person name="Lommer M."/>
            <person name="Specht M."/>
            <person name="Roy A.S."/>
            <person name="Kraemer L."/>
            <person name="Andreson R."/>
            <person name="Gutowska M.A."/>
            <person name="Wolf J."/>
            <person name="Bergner S.V."/>
            <person name="Schilhabel M.B."/>
            <person name="Klostermeier U.C."/>
            <person name="Beiko R.G."/>
            <person name="Rosenstiel P."/>
            <person name="Hippler M."/>
            <person name="Laroche J."/>
        </authorList>
    </citation>
    <scope>NUCLEOTIDE SEQUENCE [LARGE SCALE GENOMIC DNA]</scope>
    <source>
        <strain evidence="2 3">CCMP1005</strain>
    </source>
</reference>
<feature type="compositionally biased region" description="Basic residues" evidence="1">
    <location>
        <begin position="158"/>
        <end position="174"/>
    </location>
</feature>
<evidence type="ECO:0000256" key="1">
    <source>
        <dbReference type="SAM" id="MobiDB-lite"/>
    </source>
</evidence>
<accession>K0R9V8</accession>
<feature type="non-terminal residue" evidence="2">
    <location>
        <position position="225"/>
    </location>
</feature>